<dbReference type="PROSITE" id="PS50076">
    <property type="entry name" value="DNAJ_2"/>
    <property type="match status" value="1"/>
</dbReference>
<feature type="non-terminal residue" evidence="3">
    <location>
        <position position="182"/>
    </location>
</feature>
<dbReference type="InterPro" id="IPR036869">
    <property type="entry name" value="J_dom_sf"/>
</dbReference>
<proteinExistence type="predicted"/>
<name>A0A382TNY1_9ZZZZ</name>
<protein>
    <recommendedName>
        <fullName evidence="2">J domain-containing protein</fullName>
    </recommendedName>
</protein>
<accession>A0A382TNY1</accession>
<dbReference type="InterPro" id="IPR001623">
    <property type="entry name" value="DnaJ_domain"/>
</dbReference>
<reference evidence="3" key="1">
    <citation type="submission" date="2018-05" db="EMBL/GenBank/DDBJ databases">
        <authorList>
            <person name="Lanie J.A."/>
            <person name="Ng W.-L."/>
            <person name="Kazmierczak K.M."/>
            <person name="Andrzejewski T.M."/>
            <person name="Davidsen T.M."/>
            <person name="Wayne K.J."/>
            <person name="Tettelin H."/>
            <person name="Glass J.I."/>
            <person name="Rusch D."/>
            <person name="Podicherti R."/>
            <person name="Tsui H.-C.T."/>
            <person name="Winkler M.E."/>
        </authorList>
    </citation>
    <scope>NUCLEOTIDE SEQUENCE</scope>
</reference>
<dbReference type="GO" id="GO:0005737">
    <property type="term" value="C:cytoplasm"/>
    <property type="evidence" value="ECO:0007669"/>
    <property type="project" value="TreeGrafter"/>
</dbReference>
<dbReference type="SMART" id="SM00271">
    <property type="entry name" value="DnaJ"/>
    <property type="match status" value="1"/>
</dbReference>
<dbReference type="Gene3D" id="1.10.287.110">
    <property type="entry name" value="DnaJ domain"/>
    <property type="match status" value="1"/>
</dbReference>
<dbReference type="PANTHER" id="PTHR43948:SF10">
    <property type="entry name" value="MRJ, ISOFORM E"/>
    <property type="match status" value="1"/>
</dbReference>
<dbReference type="GO" id="GO:0051082">
    <property type="term" value="F:unfolded protein binding"/>
    <property type="evidence" value="ECO:0007669"/>
    <property type="project" value="TreeGrafter"/>
</dbReference>
<evidence type="ECO:0000313" key="3">
    <source>
        <dbReference type="EMBL" id="SVD23789.1"/>
    </source>
</evidence>
<organism evidence="3">
    <name type="scientific">marine metagenome</name>
    <dbReference type="NCBI Taxonomy" id="408172"/>
    <lineage>
        <taxon>unclassified sequences</taxon>
        <taxon>metagenomes</taxon>
        <taxon>ecological metagenomes</taxon>
    </lineage>
</organism>
<dbReference type="EMBL" id="UINC01138068">
    <property type="protein sequence ID" value="SVD23789.1"/>
    <property type="molecule type" value="Genomic_DNA"/>
</dbReference>
<evidence type="ECO:0000259" key="2">
    <source>
        <dbReference type="PROSITE" id="PS50076"/>
    </source>
</evidence>
<feature type="region of interest" description="Disordered" evidence="1">
    <location>
        <begin position="66"/>
        <end position="93"/>
    </location>
</feature>
<dbReference type="Pfam" id="PF00226">
    <property type="entry name" value="DnaJ"/>
    <property type="match status" value="1"/>
</dbReference>
<dbReference type="PANTHER" id="PTHR43948">
    <property type="entry name" value="DNAJ HOMOLOG SUBFAMILY B"/>
    <property type="match status" value="1"/>
</dbReference>
<sequence>MNNLQANQILMVGNNATFPEIKYAYRKLALELHPDKNQKEKTGQRFKIVSEAYHYLKKQHKLKNFNYKNIANQKRDKKQEKKPHNGQYQEEDWSKFTKDFETNQEFWKQYEKAFWDDYELNGNKKSKANRFKDAFWDESKQNVNVKDEKKDFKKQEHVYDHNLSVDVDKSLCIACCSCETIA</sequence>
<feature type="compositionally biased region" description="Basic and acidic residues" evidence="1">
    <location>
        <begin position="73"/>
        <end position="83"/>
    </location>
</feature>
<dbReference type="PRINTS" id="PR00625">
    <property type="entry name" value="JDOMAIN"/>
</dbReference>
<dbReference type="SUPFAM" id="SSF46565">
    <property type="entry name" value="Chaperone J-domain"/>
    <property type="match status" value="1"/>
</dbReference>
<dbReference type="AlphaFoldDB" id="A0A382TNY1"/>
<dbReference type="GO" id="GO:0051087">
    <property type="term" value="F:protein-folding chaperone binding"/>
    <property type="evidence" value="ECO:0007669"/>
    <property type="project" value="TreeGrafter"/>
</dbReference>
<gene>
    <name evidence="3" type="ORF">METZ01_LOCUS376643</name>
</gene>
<feature type="domain" description="J" evidence="2">
    <location>
        <begin position="5"/>
        <end position="71"/>
    </location>
</feature>
<dbReference type="CDD" id="cd06257">
    <property type="entry name" value="DnaJ"/>
    <property type="match status" value="1"/>
</dbReference>
<evidence type="ECO:0000256" key="1">
    <source>
        <dbReference type="SAM" id="MobiDB-lite"/>
    </source>
</evidence>
<dbReference type="GO" id="GO:0044183">
    <property type="term" value="F:protein folding chaperone"/>
    <property type="evidence" value="ECO:0007669"/>
    <property type="project" value="TreeGrafter"/>
</dbReference>